<dbReference type="CDD" id="cd03794">
    <property type="entry name" value="GT4_WbuB-like"/>
    <property type="match status" value="1"/>
</dbReference>
<proteinExistence type="predicted"/>
<dbReference type="InterPro" id="IPR050194">
    <property type="entry name" value="Glycosyltransferase_grp1"/>
</dbReference>
<dbReference type="AlphaFoldDB" id="A0A318XJJ0"/>
<dbReference type="InterPro" id="IPR001296">
    <property type="entry name" value="Glyco_trans_1"/>
</dbReference>
<dbReference type="SUPFAM" id="SSF53756">
    <property type="entry name" value="UDP-Glycosyltransferase/glycogen phosphorylase"/>
    <property type="match status" value="1"/>
</dbReference>
<dbReference type="Gene3D" id="3.40.50.2000">
    <property type="entry name" value="Glycogen Phosphorylase B"/>
    <property type="match status" value="2"/>
</dbReference>
<name>A0A318XJJ0_9FIRM</name>
<keyword evidence="2" id="KW-0808">Transferase</keyword>
<dbReference type="PANTHER" id="PTHR45947:SF3">
    <property type="entry name" value="SULFOQUINOVOSYL TRANSFERASE SQD2"/>
    <property type="match status" value="1"/>
</dbReference>
<dbReference type="EMBL" id="QKMR01000013">
    <property type="protein sequence ID" value="PYG87164.1"/>
    <property type="molecule type" value="Genomic_DNA"/>
</dbReference>
<reference evidence="2 3" key="1">
    <citation type="submission" date="2018-06" db="EMBL/GenBank/DDBJ databases">
        <title>Genomic Encyclopedia of Type Strains, Phase I: the one thousand microbial genomes (KMG-I) project.</title>
        <authorList>
            <person name="Kyrpides N."/>
        </authorList>
    </citation>
    <scope>NUCLEOTIDE SEQUENCE [LARGE SCALE GENOMIC DNA]</scope>
    <source>
        <strain evidence="2 3">DSM 19573</strain>
    </source>
</reference>
<protein>
    <submittedName>
        <fullName evidence="2">Glycosyltransferase involved in cell wall biosynthesis</fullName>
    </submittedName>
</protein>
<dbReference type="OrthoDB" id="9802525at2"/>
<dbReference type="PANTHER" id="PTHR45947">
    <property type="entry name" value="SULFOQUINOVOSYL TRANSFERASE SQD2"/>
    <property type="match status" value="1"/>
</dbReference>
<dbReference type="GO" id="GO:0016757">
    <property type="term" value="F:glycosyltransferase activity"/>
    <property type="evidence" value="ECO:0007669"/>
    <property type="project" value="InterPro"/>
</dbReference>
<feature type="domain" description="Glycosyl transferase family 1" evidence="1">
    <location>
        <begin position="214"/>
        <end position="378"/>
    </location>
</feature>
<evidence type="ECO:0000313" key="3">
    <source>
        <dbReference type="Proteomes" id="UP000248132"/>
    </source>
</evidence>
<comment type="caution">
    <text evidence="2">The sequence shown here is derived from an EMBL/GenBank/DDBJ whole genome shotgun (WGS) entry which is preliminary data.</text>
</comment>
<evidence type="ECO:0000313" key="2">
    <source>
        <dbReference type="EMBL" id="PYG87164.1"/>
    </source>
</evidence>
<dbReference type="Pfam" id="PF00534">
    <property type="entry name" value="Glycos_transf_1"/>
    <property type="match status" value="1"/>
</dbReference>
<organism evidence="2 3">
    <name type="scientific">Ruminiclostridium sufflavum DSM 19573</name>
    <dbReference type="NCBI Taxonomy" id="1121337"/>
    <lineage>
        <taxon>Bacteria</taxon>
        <taxon>Bacillati</taxon>
        <taxon>Bacillota</taxon>
        <taxon>Clostridia</taxon>
        <taxon>Eubacteriales</taxon>
        <taxon>Oscillospiraceae</taxon>
        <taxon>Ruminiclostridium</taxon>
    </lineage>
</organism>
<gene>
    <name evidence="2" type="ORF">LY28_02300</name>
</gene>
<keyword evidence="3" id="KW-1185">Reference proteome</keyword>
<sequence>MNGDVLVIAHFCSDFDGKGNNRFNYLAELFADNDFSVELITSDFSHNKKMKREKDILLDLNYKVTLIEEPIYKNNVSLKRFYSHCTMAKNLKRYLKYRKRPNIIYCSVPSLDVAAAAAEYAKKNNIKFIIDIQDLWPEAFKMIFDFFVISDILFYRMKKKADYIYKSADEIVAVSKTYLKRALEVNSKVHEGKVVFLGTDLSKFDEAFINNKYRNKPENEVWIVYAGTLGYSYDLSCVFDAMEILKNKGVNNLKFIVMGDGPLKKKFEDYAESKKVNTLFTGRLPYNEMVGILGVCDIAVNPIRKGAAASIINKHGDYAAAGLPVINTQECMEYRNLVDDYKMGLNCNNNDAIDIGEKLMTLLKDSELRNRMGRNSRELAEQKFDRHKTYLEIIKS</sequence>
<evidence type="ECO:0000259" key="1">
    <source>
        <dbReference type="Pfam" id="PF00534"/>
    </source>
</evidence>
<accession>A0A318XJJ0</accession>
<dbReference type="Proteomes" id="UP000248132">
    <property type="component" value="Unassembled WGS sequence"/>
</dbReference>